<comment type="function">
    <text evidence="11">Required for the insertion and/or proper folding and/or complex formation of integral membrane proteins into the membrane. Involved in integration of membrane proteins that insert both dependently and independently of the Sec translocase complex, as well as at least some lipoproteins. Aids folding of multispanning membrane proteins.</text>
</comment>
<dbReference type="PANTHER" id="PTHR12428:SF65">
    <property type="entry name" value="CYTOCHROME C OXIDASE ASSEMBLY PROTEIN COX18, MITOCHONDRIAL"/>
    <property type="match status" value="1"/>
</dbReference>
<evidence type="ECO:0000256" key="14">
    <source>
        <dbReference type="ARBA" id="ARBA00033245"/>
    </source>
</evidence>
<evidence type="ECO:0000256" key="10">
    <source>
        <dbReference type="ARBA" id="ARBA00023186"/>
    </source>
</evidence>
<comment type="subunit">
    <text evidence="12">Interacts with the Sec translocase complex via SecD. Specifically interacts with transmembrane segments of nascent integral membrane proteins during membrane integration.</text>
</comment>
<keyword evidence="9 18" id="KW-0472">Membrane</keyword>
<dbReference type="Pfam" id="PF02096">
    <property type="entry name" value="60KD_IMP"/>
    <property type="match status" value="1"/>
</dbReference>
<comment type="caution">
    <text evidence="20">The sequence shown here is derived from an EMBL/GenBank/DDBJ whole genome shotgun (WGS) entry which is preliminary data.</text>
</comment>
<feature type="transmembrane region" description="Helical" evidence="18">
    <location>
        <begin position="98"/>
        <end position="118"/>
    </location>
</feature>
<evidence type="ECO:0000256" key="5">
    <source>
        <dbReference type="ARBA" id="ARBA00022475"/>
    </source>
</evidence>
<name>A0A553FT47_9CORY</name>
<dbReference type="GO" id="GO:0032977">
    <property type="term" value="F:membrane insertase activity"/>
    <property type="evidence" value="ECO:0007669"/>
    <property type="project" value="InterPro"/>
</dbReference>
<evidence type="ECO:0000256" key="2">
    <source>
        <dbReference type="ARBA" id="ARBA00010527"/>
    </source>
</evidence>
<evidence type="ECO:0000256" key="15">
    <source>
        <dbReference type="ARBA" id="ARBA00033342"/>
    </source>
</evidence>
<dbReference type="InterPro" id="IPR028055">
    <property type="entry name" value="YidC/Oxa/ALB_C"/>
</dbReference>
<keyword evidence="21" id="KW-1185">Reference proteome</keyword>
<dbReference type="Proteomes" id="UP000320443">
    <property type="component" value="Unassembled WGS sequence"/>
</dbReference>
<evidence type="ECO:0000256" key="18">
    <source>
        <dbReference type="SAM" id="Phobius"/>
    </source>
</evidence>
<keyword evidence="10" id="KW-0143">Chaperone</keyword>
<dbReference type="RefSeq" id="WP_144013721.1">
    <property type="nucleotide sequence ID" value="NZ_VKDK01000015.1"/>
</dbReference>
<evidence type="ECO:0000256" key="4">
    <source>
        <dbReference type="ARBA" id="ARBA00022448"/>
    </source>
</evidence>
<reference evidence="20 21" key="1">
    <citation type="submission" date="2019-07" db="EMBL/GenBank/DDBJ databases">
        <title>Draft genome of C. aurimucosum strain 2274.</title>
        <authorList>
            <person name="Pacheco L.G.C."/>
            <person name="Aguiar E.R.G.R."/>
            <person name="Santos C.S."/>
            <person name="Rocha D.J.P.G."/>
            <person name="Sant'Anna L.O."/>
            <person name="Mattos-Guaraldi A.L."/>
            <person name="Santos L.S."/>
        </authorList>
    </citation>
    <scope>NUCLEOTIDE SEQUENCE [LARGE SCALE GENOMIC DNA]</scope>
    <source>
        <strain evidence="20 21">2274</strain>
    </source>
</reference>
<evidence type="ECO:0000256" key="13">
    <source>
        <dbReference type="ARBA" id="ARBA00031538"/>
    </source>
</evidence>
<comment type="similarity">
    <text evidence="2">Belongs to the OXA1/ALB3/YidC family. Type 1 subfamily.</text>
</comment>
<dbReference type="PANTHER" id="PTHR12428">
    <property type="entry name" value="OXA1"/>
    <property type="match status" value="1"/>
</dbReference>
<dbReference type="InterPro" id="IPR001708">
    <property type="entry name" value="YidC/ALB3/OXA1/COX18"/>
</dbReference>
<evidence type="ECO:0000256" key="3">
    <source>
        <dbReference type="ARBA" id="ARBA00015325"/>
    </source>
</evidence>
<feature type="transmembrane region" description="Helical" evidence="18">
    <location>
        <begin position="5"/>
        <end position="24"/>
    </location>
</feature>
<evidence type="ECO:0000259" key="19">
    <source>
        <dbReference type="Pfam" id="PF02096"/>
    </source>
</evidence>
<dbReference type="GO" id="GO:0015031">
    <property type="term" value="P:protein transport"/>
    <property type="evidence" value="ECO:0007669"/>
    <property type="project" value="UniProtKB-KW"/>
</dbReference>
<sequence length="331" mass="37750">MLNFIYWPISAVLWFWHWLLSFVLDSAWGGTWIIAIVLLTWTLKAIMVKPTITQLRSSRKMQEIQPQIQELRTKYANDQTKAAQEMQRIYKEAGVRPVAGCLPMFAQIPMFIGLFHVLRSFDRTVAVASGIGHPAGEAMSEEMNASIANYIFKPELVKQFVDAKIFGVPLVANLRLNSGLEIVKETTTMQAAVIIVPLIAIIAVLTHFNARMSLNRQEARRAAGKTATPQGQNAEMMQQQMAMMNKMMLWFMPAMLVFSGFIWPIGLLFYMLANTVWTFFQTRIVYAKMDREEEEEAAAKAELKRTSAPKPGARKKDNRSKKQRRKNNNQN</sequence>
<keyword evidence="6 16" id="KW-0812">Transmembrane</keyword>
<dbReference type="CDD" id="cd20070">
    <property type="entry name" value="5TM_YidC_Alb3"/>
    <property type="match status" value="1"/>
</dbReference>
<feature type="domain" description="Membrane insertase YidC/Oxa/ALB C-terminal" evidence="19">
    <location>
        <begin position="32"/>
        <end position="286"/>
    </location>
</feature>
<accession>A0A553FT47</accession>
<evidence type="ECO:0000313" key="21">
    <source>
        <dbReference type="Proteomes" id="UP000320443"/>
    </source>
</evidence>
<dbReference type="NCBIfam" id="TIGR03592">
    <property type="entry name" value="yidC_oxa1_cterm"/>
    <property type="match status" value="1"/>
</dbReference>
<keyword evidence="8 18" id="KW-1133">Transmembrane helix</keyword>
<feature type="region of interest" description="Disordered" evidence="17">
    <location>
        <begin position="297"/>
        <end position="331"/>
    </location>
</feature>
<keyword evidence="4" id="KW-0813">Transport</keyword>
<dbReference type="GO" id="GO:0005886">
    <property type="term" value="C:plasma membrane"/>
    <property type="evidence" value="ECO:0007669"/>
    <property type="project" value="UniProtKB-SubCell"/>
</dbReference>
<evidence type="ECO:0000256" key="11">
    <source>
        <dbReference type="ARBA" id="ARBA00025034"/>
    </source>
</evidence>
<feature type="compositionally biased region" description="Basic residues" evidence="17">
    <location>
        <begin position="312"/>
        <end position="331"/>
    </location>
</feature>
<keyword evidence="5" id="KW-1003">Cell membrane</keyword>
<feature type="transmembrane region" description="Helical" evidence="18">
    <location>
        <begin position="247"/>
        <end position="273"/>
    </location>
</feature>
<protein>
    <recommendedName>
        <fullName evidence="3">Membrane protein insertase YidC</fullName>
    </recommendedName>
    <alternativeName>
        <fullName evidence="15">Foldase YidC</fullName>
    </alternativeName>
    <alternativeName>
        <fullName evidence="14">Membrane integrase YidC</fullName>
    </alternativeName>
    <alternativeName>
        <fullName evidence="13">Membrane protein YidC</fullName>
    </alternativeName>
</protein>
<evidence type="ECO:0000256" key="12">
    <source>
        <dbReference type="ARBA" id="ARBA00026028"/>
    </source>
</evidence>
<feature type="transmembrane region" description="Helical" evidence="18">
    <location>
        <begin position="30"/>
        <end position="52"/>
    </location>
</feature>
<evidence type="ECO:0000256" key="9">
    <source>
        <dbReference type="ARBA" id="ARBA00023136"/>
    </source>
</evidence>
<comment type="subcellular location">
    <subcellularLocation>
        <location evidence="1">Cell membrane</location>
        <topology evidence="1">Multi-pass membrane protein</topology>
    </subcellularLocation>
    <subcellularLocation>
        <location evidence="16">Membrane</location>
        <topology evidence="16">Multi-pass membrane protein</topology>
    </subcellularLocation>
</comment>
<evidence type="ECO:0000256" key="1">
    <source>
        <dbReference type="ARBA" id="ARBA00004651"/>
    </source>
</evidence>
<dbReference type="NCBIfam" id="NF002899">
    <property type="entry name" value="PRK03449.1"/>
    <property type="match status" value="1"/>
</dbReference>
<keyword evidence="7" id="KW-0653">Protein transport</keyword>
<evidence type="ECO:0000256" key="8">
    <source>
        <dbReference type="ARBA" id="ARBA00022989"/>
    </source>
</evidence>
<evidence type="ECO:0000256" key="6">
    <source>
        <dbReference type="ARBA" id="ARBA00022692"/>
    </source>
</evidence>
<evidence type="ECO:0000256" key="16">
    <source>
        <dbReference type="RuleBase" id="RU003945"/>
    </source>
</evidence>
<proteinExistence type="inferred from homology"/>
<evidence type="ECO:0000256" key="17">
    <source>
        <dbReference type="SAM" id="MobiDB-lite"/>
    </source>
</evidence>
<evidence type="ECO:0000313" key="20">
    <source>
        <dbReference type="EMBL" id="TRX60428.1"/>
    </source>
</evidence>
<dbReference type="AlphaFoldDB" id="A0A553FT47"/>
<evidence type="ECO:0000256" key="7">
    <source>
        <dbReference type="ARBA" id="ARBA00022927"/>
    </source>
</evidence>
<gene>
    <name evidence="20" type="primary">yidC</name>
    <name evidence="20" type="ORF">FNY97_09155</name>
</gene>
<organism evidence="20 21">
    <name type="scientific">Corynebacterium hiratae</name>
    <dbReference type="NCBI Taxonomy" id="3139423"/>
    <lineage>
        <taxon>Bacteria</taxon>
        <taxon>Bacillati</taxon>
        <taxon>Actinomycetota</taxon>
        <taxon>Actinomycetes</taxon>
        <taxon>Mycobacteriales</taxon>
        <taxon>Corynebacteriaceae</taxon>
        <taxon>Corynebacterium</taxon>
    </lineage>
</organism>
<dbReference type="EMBL" id="VKDK01000015">
    <property type="protein sequence ID" value="TRX60428.1"/>
    <property type="molecule type" value="Genomic_DNA"/>
</dbReference>
<dbReference type="InterPro" id="IPR047196">
    <property type="entry name" value="YidC_ALB_C"/>
</dbReference>
<dbReference type="GO" id="GO:0051205">
    <property type="term" value="P:protein insertion into membrane"/>
    <property type="evidence" value="ECO:0007669"/>
    <property type="project" value="TreeGrafter"/>
</dbReference>
<feature type="transmembrane region" description="Helical" evidence="18">
    <location>
        <begin position="189"/>
        <end position="210"/>
    </location>
</feature>